<gene>
    <name evidence="2" type="ordered locus">Nham_3319</name>
</gene>
<organism evidence="2 3">
    <name type="scientific">Nitrobacter hamburgensis (strain DSM 10229 / NCIMB 13809 / X14)</name>
    <dbReference type="NCBI Taxonomy" id="323097"/>
    <lineage>
        <taxon>Bacteria</taxon>
        <taxon>Pseudomonadati</taxon>
        <taxon>Pseudomonadota</taxon>
        <taxon>Alphaproteobacteria</taxon>
        <taxon>Hyphomicrobiales</taxon>
        <taxon>Nitrobacteraceae</taxon>
        <taxon>Nitrobacter</taxon>
    </lineage>
</organism>
<evidence type="ECO:0000313" key="3">
    <source>
        <dbReference type="Proteomes" id="UP000001953"/>
    </source>
</evidence>
<evidence type="ECO:0000256" key="1">
    <source>
        <dbReference type="SAM" id="SignalP"/>
    </source>
</evidence>
<accession>Q1QI96</accession>
<dbReference type="AlphaFoldDB" id="Q1QI96"/>
<dbReference type="OrthoDB" id="7226379at2"/>
<dbReference type="HOGENOM" id="CLU_150665_0_0_5"/>
<protein>
    <submittedName>
        <fullName evidence="2">Uncharacterized protein</fullName>
    </submittedName>
</protein>
<dbReference type="Proteomes" id="UP000001953">
    <property type="component" value="Chromosome"/>
</dbReference>
<dbReference type="eggNOG" id="ENOG50335CH">
    <property type="taxonomic scope" value="Bacteria"/>
</dbReference>
<dbReference type="EMBL" id="CP000319">
    <property type="protein sequence ID" value="ABE64051.1"/>
    <property type="molecule type" value="Genomic_DNA"/>
</dbReference>
<evidence type="ECO:0000313" key="2">
    <source>
        <dbReference type="EMBL" id="ABE64051.1"/>
    </source>
</evidence>
<feature type="signal peptide" evidence="1">
    <location>
        <begin position="1"/>
        <end position="21"/>
    </location>
</feature>
<keyword evidence="3" id="KW-1185">Reference proteome</keyword>
<feature type="chain" id="PRO_5004195645" evidence="1">
    <location>
        <begin position="22"/>
        <end position="134"/>
    </location>
</feature>
<proteinExistence type="predicted"/>
<dbReference type="RefSeq" id="WP_011511704.1">
    <property type="nucleotide sequence ID" value="NC_007964.1"/>
</dbReference>
<dbReference type="KEGG" id="nha:Nham_3319"/>
<name>Q1QI96_NITHX</name>
<keyword evidence="1" id="KW-0732">Signal</keyword>
<sequence length="134" mass="14543">MRTIVLFLAFVFTGMTTSASAQTASDYTNQCDDGADDCRASLAQFKKWFPRAMRGDYQGQRNVAFCLSTGCDGAVTMRPLAGCAWRLLIVATGSKDVDQSDTLNMKRDCGKLDDIDRQAAAAQSARLIAKIGSR</sequence>
<reference evidence="2 3" key="1">
    <citation type="submission" date="2006-03" db="EMBL/GenBank/DDBJ databases">
        <title>Complete sequence of chromosome of Nitrobacter hamburgensis X14.</title>
        <authorList>
            <consortium name="US DOE Joint Genome Institute"/>
            <person name="Copeland A."/>
            <person name="Lucas S."/>
            <person name="Lapidus A."/>
            <person name="Barry K."/>
            <person name="Detter J.C."/>
            <person name="Glavina del Rio T."/>
            <person name="Hammon N."/>
            <person name="Israni S."/>
            <person name="Dalin E."/>
            <person name="Tice H."/>
            <person name="Pitluck S."/>
            <person name="Chain P."/>
            <person name="Malfatti S."/>
            <person name="Shin M."/>
            <person name="Vergez L."/>
            <person name="Schmutz J."/>
            <person name="Larimer F."/>
            <person name="Land M."/>
            <person name="Hauser L."/>
            <person name="Kyrpides N."/>
            <person name="Ivanova N."/>
            <person name="Ward B."/>
            <person name="Arp D."/>
            <person name="Klotz M."/>
            <person name="Stein L."/>
            <person name="O'Mullan G."/>
            <person name="Starkenburg S."/>
            <person name="Sayavedra L."/>
            <person name="Poret-Peterson A.T."/>
            <person name="Gentry M.E."/>
            <person name="Bruce D."/>
            <person name="Richardson P."/>
        </authorList>
    </citation>
    <scope>NUCLEOTIDE SEQUENCE [LARGE SCALE GENOMIC DNA]</scope>
    <source>
        <strain evidence="3">DSM 10229 / NCIMB 13809 / X14</strain>
    </source>
</reference>